<feature type="transmembrane region" description="Helical" evidence="1">
    <location>
        <begin position="6"/>
        <end position="23"/>
    </location>
</feature>
<protein>
    <recommendedName>
        <fullName evidence="4">DUF3096 domain-containing protein</fullName>
    </recommendedName>
</protein>
<evidence type="ECO:0000313" key="3">
    <source>
        <dbReference type="Proteomes" id="UP000190675"/>
    </source>
</evidence>
<feature type="transmembrane region" description="Helical" evidence="1">
    <location>
        <begin position="30"/>
        <end position="51"/>
    </location>
</feature>
<dbReference type="Proteomes" id="UP000190675">
    <property type="component" value="Chromosome I"/>
</dbReference>
<gene>
    <name evidence="2" type="ORF">SAMN05444169_2499</name>
</gene>
<keyword evidence="1" id="KW-0472">Membrane</keyword>
<accession>A0A1M5JV30</accession>
<organism evidence="2 3">
    <name type="scientific">Bradyrhizobium erythrophlei</name>
    <dbReference type="NCBI Taxonomy" id="1437360"/>
    <lineage>
        <taxon>Bacteria</taxon>
        <taxon>Pseudomonadati</taxon>
        <taxon>Pseudomonadota</taxon>
        <taxon>Alphaproteobacteria</taxon>
        <taxon>Hyphomicrobiales</taxon>
        <taxon>Nitrobacteraceae</taxon>
        <taxon>Bradyrhizobium</taxon>
    </lineage>
</organism>
<proteinExistence type="predicted"/>
<reference evidence="2 3" key="1">
    <citation type="submission" date="2016-11" db="EMBL/GenBank/DDBJ databases">
        <authorList>
            <person name="Jaros S."/>
            <person name="Januszkiewicz K."/>
            <person name="Wedrychowicz H."/>
        </authorList>
    </citation>
    <scope>NUCLEOTIDE SEQUENCE [LARGE SCALE GENOMIC DNA]</scope>
    <source>
        <strain evidence="2 3">GAS242</strain>
    </source>
</reference>
<evidence type="ECO:0000313" key="2">
    <source>
        <dbReference type="EMBL" id="SHG44401.1"/>
    </source>
</evidence>
<sequence length="52" mass="5598">MHLTSAPHLLPITSLLAGLFLLLAPRVVSFAVAVYLIFVGLLGLNAIYHIVK</sequence>
<dbReference type="RefSeq" id="WP_079566231.1">
    <property type="nucleotide sequence ID" value="NZ_LT670818.1"/>
</dbReference>
<keyword evidence="1" id="KW-1133">Transmembrane helix</keyword>
<evidence type="ECO:0008006" key="4">
    <source>
        <dbReference type="Google" id="ProtNLM"/>
    </source>
</evidence>
<dbReference type="InterPro" id="IPR021446">
    <property type="entry name" value="DUF3096"/>
</dbReference>
<dbReference type="Pfam" id="PF11295">
    <property type="entry name" value="DUF3096"/>
    <property type="match status" value="1"/>
</dbReference>
<dbReference type="AlphaFoldDB" id="A0A1M5JV30"/>
<evidence type="ECO:0000256" key="1">
    <source>
        <dbReference type="SAM" id="Phobius"/>
    </source>
</evidence>
<name>A0A1M5JV30_9BRAD</name>
<keyword evidence="1" id="KW-0812">Transmembrane</keyword>
<dbReference type="EMBL" id="LT670818">
    <property type="protein sequence ID" value="SHG44401.1"/>
    <property type="molecule type" value="Genomic_DNA"/>
</dbReference>